<reference evidence="3 4" key="1">
    <citation type="submission" date="2020-05" db="EMBL/GenBank/DDBJ databases">
        <title>Identification and distribution of gene clusters putatively required for synthesis of sphingolipid metabolism inhibitors in phylogenetically diverse species of the filamentous fungus Fusarium.</title>
        <authorList>
            <person name="Kim H.-S."/>
            <person name="Busman M."/>
            <person name="Brown D.W."/>
            <person name="Divon H."/>
            <person name="Uhlig S."/>
            <person name="Proctor R.H."/>
        </authorList>
    </citation>
    <scope>NUCLEOTIDE SEQUENCE [LARGE SCALE GENOMIC DNA]</scope>
    <source>
        <strain evidence="3 4">NRRL 66243</strain>
    </source>
</reference>
<dbReference type="InterPro" id="IPR029058">
    <property type="entry name" value="AB_hydrolase_fold"/>
</dbReference>
<dbReference type="InterPro" id="IPR015943">
    <property type="entry name" value="WD40/YVTN_repeat-like_dom_sf"/>
</dbReference>
<dbReference type="EMBL" id="JAAQRI010000154">
    <property type="protein sequence ID" value="KAF5632298.1"/>
    <property type="molecule type" value="Genomic_DNA"/>
</dbReference>
<keyword evidence="1" id="KW-0677">Repeat</keyword>
<dbReference type="InterPro" id="IPR056884">
    <property type="entry name" value="NPHP3-like_N"/>
</dbReference>
<dbReference type="SUPFAM" id="SSF50998">
    <property type="entry name" value="Quinoprotein alcohol dehydrogenase-like"/>
    <property type="match status" value="1"/>
</dbReference>
<dbReference type="InterPro" id="IPR007111">
    <property type="entry name" value="NACHT_NTPase"/>
</dbReference>
<evidence type="ECO:0000313" key="4">
    <source>
        <dbReference type="Proteomes" id="UP000530670"/>
    </source>
</evidence>
<dbReference type="SUPFAM" id="SSF53474">
    <property type="entry name" value="alpha/beta-Hydrolases"/>
    <property type="match status" value="1"/>
</dbReference>
<organism evidence="3 4">
    <name type="scientific">Fusarium tjaetaba</name>
    <dbReference type="NCBI Taxonomy" id="1567544"/>
    <lineage>
        <taxon>Eukaryota</taxon>
        <taxon>Fungi</taxon>
        <taxon>Dikarya</taxon>
        <taxon>Ascomycota</taxon>
        <taxon>Pezizomycotina</taxon>
        <taxon>Sordariomycetes</taxon>
        <taxon>Hypocreomycetidae</taxon>
        <taxon>Hypocreales</taxon>
        <taxon>Nectriaceae</taxon>
        <taxon>Fusarium</taxon>
        <taxon>Fusarium fujikuroi species complex</taxon>
    </lineage>
</organism>
<name>A0A8H5VRX6_9HYPO</name>
<evidence type="ECO:0000256" key="1">
    <source>
        <dbReference type="ARBA" id="ARBA00022737"/>
    </source>
</evidence>
<dbReference type="PROSITE" id="PS50837">
    <property type="entry name" value="NACHT"/>
    <property type="match status" value="1"/>
</dbReference>
<dbReference type="InterPro" id="IPR010730">
    <property type="entry name" value="HET"/>
</dbReference>
<dbReference type="RefSeq" id="XP_037205350.1">
    <property type="nucleotide sequence ID" value="XM_037354366.1"/>
</dbReference>
<evidence type="ECO:0000313" key="3">
    <source>
        <dbReference type="EMBL" id="KAF5632298.1"/>
    </source>
</evidence>
<dbReference type="Gene3D" id="3.40.50.1820">
    <property type="entry name" value="alpha/beta hydrolase"/>
    <property type="match status" value="1"/>
</dbReference>
<dbReference type="Proteomes" id="UP000530670">
    <property type="component" value="Unassembled WGS sequence"/>
</dbReference>
<proteinExistence type="predicted"/>
<dbReference type="SUPFAM" id="SSF52540">
    <property type="entry name" value="P-loop containing nucleoside triphosphate hydrolases"/>
    <property type="match status" value="1"/>
</dbReference>
<feature type="domain" description="NACHT" evidence="2">
    <location>
        <begin position="1019"/>
        <end position="1235"/>
    </location>
</feature>
<dbReference type="GeneID" id="59306636"/>
<dbReference type="Gene3D" id="3.40.50.300">
    <property type="entry name" value="P-loop containing nucleotide triphosphate hydrolases"/>
    <property type="match status" value="1"/>
</dbReference>
<dbReference type="InterPro" id="IPR027417">
    <property type="entry name" value="P-loop_NTPase"/>
</dbReference>
<evidence type="ECO:0000259" key="2">
    <source>
        <dbReference type="PROSITE" id="PS50837"/>
    </source>
</evidence>
<dbReference type="Pfam" id="PF06985">
    <property type="entry name" value="HET"/>
    <property type="match status" value="1"/>
</dbReference>
<protein>
    <submittedName>
        <fullName evidence="3">Het-E-1 heterokaryon incompatibility protein</fullName>
    </submittedName>
</protein>
<comment type="caution">
    <text evidence="3">The sequence shown here is derived from an EMBL/GenBank/DDBJ whole genome shotgun (WGS) entry which is preliminary data.</text>
</comment>
<keyword evidence="4" id="KW-1185">Reference proteome</keyword>
<dbReference type="Gene3D" id="2.130.10.10">
    <property type="entry name" value="YVTN repeat-like/Quinoprotein amine dehydrogenase"/>
    <property type="match status" value="1"/>
</dbReference>
<dbReference type="PANTHER" id="PTHR10039">
    <property type="entry name" value="AMELOGENIN"/>
    <property type="match status" value="1"/>
</dbReference>
<dbReference type="InterPro" id="IPR011047">
    <property type="entry name" value="Quinoprotein_ADH-like_sf"/>
</dbReference>
<dbReference type="SUPFAM" id="SSF69322">
    <property type="entry name" value="Tricorn protease domain 2"/>
    <property type="match status" value="1"/>
</dbReference>
<dbReference type="Pfam" id="PF24883">
    <property type="entry name" value="NPHP3_N"/>
    <property type="match status" value="1"/>
</dbReference>
<accession>A0A8H5VRX6</accession>
<gene>
    <name evidence="3" type="ORF">FTJAE_7630</name>
</gene>
<dbReference type="OrthoDB" id="538223at2759"/>
<sequence length="2140" mass="241978">MATASSGSTPQWASSCPTCKAIWVQFSDVEHASHINLGRSDEALSTTCPNHKVLLEKFNDYVVSQGPHGESFNDNSIVEFQKPRKGSSVEISQLLNKVGYLWSLLLAKKDDVPGHPGNGRIIDADWVDVETIKRWKNRCISSHGAKCENPLKVWPTRPAWLVDVQQQCIVPGHEPVDYVAISYTYGSNSPPVITSTAFNELQKPFALATCEFSDFASPIIRHAMYLTSAIDEQYLWADALCVTHHDPKAASEQLKSMGAIYANAIVTIVAADGDSASGISGLNGISDPRGLNQTVIPFGEEKLILRNTFSLDSMTFFPTRLGTYYQRGWTCQEYAMAKRKIIFYDHEAHWVCSCSLWHEELTLFTEIDDELHPQSNIVMAGFPDDSSLSRYFLEYNQRSLTFEEDSLPALSGLLSVFSRSFEGGFLYGIPEMFFEHSLCWRAWGTEGLQRRIASRRPIESRFEYSDLPSWSWLGWKGSVHDRGQTGIRVGSNYSCEEEHVEEAFPITEWYTSRSPADPQDRRRRIRPTWFEKREGYKDFTKPLPPGWKRVLAPGNEPQIYPDGCGKYLFQHGSMLDYYGRPLYWYYPFPVNEIQESTPPFMPEQTPYLFCKTLQARLSGYQQDSDKLYFLWDNEAKLCDRLGKYIGKLHLHNKETRDRFPEKVTGGQVAAILMMAQYGLLEVYNGENAQADIVFLHGLRGDREKAWTKNGVVWPKDLLPDDIPASRIFLFGYDTNITSTGRSGPSKTEIHGDAEDVCAKLAAERLSTQTVDRPIIFVAHSLGGLVAAQILVDGEHKPENSVEGSIAWNTRGMVFLGTPFRGSSAAKPAEAVRRVLQLFKVDTQRQTLKLLGVDSERLGELTRAFSQVLNKRRSSKDIDHRIEASFFYETLKTSWGLGLVQIVEPESAQLHGCGDAAPIRADHIDICKFETKEAEGYATVVAAIRKAMIPPGASQSQSGVFLPPEAELQVFANATDLYVTDPVADKQRIEDDKGGLLNDCYSWILDNENFIQWRDDPHSRLLWIKGDPGKGKTMLLVGLITELEKTSDDSIFYFFCQAAQPLLRTASYVLRSLIWSIVRKRPALISHVRKEYDEAGKSIFSNHNAWQAISGILTAILEDDVSADCIIIIDALDECTQEREKLISYISQSSVSCKTKWVISSRNWPEIESQLDTAQRQVRLHLELNHASISNAVAKFVSWKVTKLNSTFNESTRARIRQHLLENANDTFLWVALVCQELGKPGVKHYHSSGILQRFPAGLNELYQRMISDINDRDMEWCRAILSVIAVASRPLNLQELAAADEILTEWVEDKKTLSNLVTSCGSLLTIRDHKVYTVHQSVNDFLRNTPKVLPAGIGQQHYSIFNCSMKAMHHRLHRNLYEFKDSCVLIDEMDILPSAPLTIVGYACIYWVDHFCAWLLTDNQLPSSLCYDMITKFLGTKYLYWLEAMSLLRCTSDAIRAMQRLEDKLVGRVSDELRLLVQDAVRFVHTHRAIMDAAPLQLYDSALIFTPKLSKIKECFNQEISTSIDVLSPYFQQWDACLQTIPDIASLSSSICEFSPDGREIATIDSSESILLIDASTGELIKSTDTPEFHDVDIWNIATETKIDSCPMSPRSDAEYIAWINTASHPQALLILSEIDISIWGLDTRHQISKLMSLEYKRPPDAATVSRDRTCCAVFQNKGEFLLYSWGSSITEQKIGRFDQHKYVHDATWIGDGSVAFCGNFGIEIWDIKAKRLIAHLQGGHTEAICYGKNRQLASLGFKKGTTLKIWSLDTILSHSEPTTHQSTSIVDTFITSPKGKVAVISDNGNFDMLSIAVDGRFLYLPKTLQNTPRRSYYRFESLVFGQDDYFAVLTDRGAIDIFNFDHDRGLYYRERRIGKHLHLPFKHVSDCDLTIQFWGREQIISRSKRIKFWDLKSGRCLREVSNPIRLNEPVSTITADGRIAGAVNNEEAVIWDIVNGKKTQWFDLEVLRSEPHPLYISYVSLSSSDILAISALHSYKNFIATGNAKDGTWIRSYYLNKFPLTLNFLTPKLLNTGFGVLGCDLELGSHNDGSQDWSSEGSCFEDIPTVNAEDHWDPRYLRLSCSKSEAWLMKGSRRVLWIPREDVDPGQFSIPTDLDTGKSTVTLVHDMYLFILTIKIDSI</sequence>